<feature type="compositionally biased region" description="Basic and acidic residues" evidence="14">
    <location>
        <begin position="29"/>
        <end position="38"/>
    </location>
</feature>
<evidence type="ECO:0000256" key="14">
    <source>
        <dbReference type="SAM" id="MobiDB-lite"/>
    </source>
</evidence>
<evidence type="ECO:0000256" key="7">
    <source>
        <dbReference type="ARBA" id="ARBA00022787"/>
    </source>
</evidence>
<keyword evidence="9" id="KW-0446">Lipid-binding</keyword>
<dbReference type="Proteomes" id="UP000694844">
    <property type="component" value="Chromosome 3"/>
</dbReference>
<feature type="coiled-coil region" evidence="13">
    <location>
        <begin position="84"/>
        <end position="111"/>
    </location>
</feature>
<keyword evidence="7" id="KW-1000">Mitochondrion outer membrane</keyword>
<feature type="compositionally biased region" description="Polar residues" evidence="14">
    <location>
        <begin position="433"/>
        <end position="446"/>
    </location>
</feature>
<evidence type="ECO:0000256" key="12">
    <source>
        <dbReference type="ARBA" id="ARBA00032687"/>
    </source>
</evidence>
<dbReference type="Pfam" id="PF16026">
    <property type="entry name" value="MIEAP"/>
    <property type="match status" value="1"/>
</dbReference>
<dbReference type="GO" id="GO:0035695">
    <property type="term" value="P:mitophagy by internal vacuole formation"/>
    <property type="evidence" value="ECO:0007669"/>
    <property type="project" value="TreeGrafter"/>
</dbReference>
<evidence type="ECO:0000313" key="16">
    <source>
        <dbReference type="Proteomes" id="UP000694844"/>
    </source>
</evidence>
<dbReference type="GO" id="GO:0008289">
    <property type="term" value="F:lipid binding"/>
    <property type="evidence" value="ECO:0007669"/>
    <property type="project" value="UniProtKB-KW"/>
</dbReference>
<name>A0A8B8DLF2_CRAVI</name>
<evidence type="ECO:0000256" key="2">
    <source>
        <dbReference type="ARBA" id="ARBA00004305"/>
    </source>
</evidence>
<protein>
    <recommendedName>
        <fullName evidence="5">Mitochondria-eating protein</fullName>
    </recommendedName>
    <alternativeName>
        <fullName evidence="12">Spermatogenesis-associated protein 18</fullName>
    </alternativeName>
</protein>
<keyword evidence="8 13" id="KW-0175">Coiled coil</keyword>
<dbReference type="GeneID" id="111127508"/>
<feature type="compositionally biased region" description="Basic and acidic residues" evidence="14">
    <location>
        <begin position="377"/>
        <end position="387"/>
    </location>
</feature>
<dbReference type="InterPro" id="IPR031981">
    <property type="entry name" value="MIEAP_C"/>
</dbReference>
<dbReference type="KEGG" id="cvn:111127508"/>
<sequence length="453" mass="51843">MARNSRNRTDKNMGSSASSIDSKPTHKSRLQDPKHSVPTDKPLLNILREISEKQTNISKEDKKNLLAFLRMYNKEANTPTQQASREQQQKLDRLQNQRKEILNKISEIAGARLKSNNPAIADLSDQNRPSKLAEKFSELYDNEWTDATEELKRAIKHTEKSEEELDIIIIRFLYNFTKAAYDYCKSKSEDQLKAVKEAVSLDISMGMPVELERKCQEFIRANSELTLQEVIKKFQEDILTRVDTVDELKVGTEELKNCKHVQKFFKTCIQLCWMMNIQDPRVHMVTKDDSTQMYRAYTRSGDVIDYVVWPSLLLYEDGPLLYKGVAQLKKTSQPIKKGTSNSKIPTEEITSEQDSQKSNGSKDNSKKEKRKSNGSQEDSKKEEDTAPKQKSNGSQEDSKKREDTVPKHKSSDSPENGKKGEDTAPKHIYKSLINVTSNQNVKNVPSDTKMDQV</sequence>
<feature type="domain" description="Mitochondria-eating protein C-terminal" evidence="15">
    <location>
        <begin position="128"/>
        <end position="326"/>
    </location>
</feature>
<dbReference type="InterPro" id="IPR026169">
    <property type="entry name" value="MIEAP"/>
</dbReference>
<evidence type="ECO:0000256" key="6">
    <source>
        <dbReference type="ARBA" id="ARBA00022490"/>
    </source>
</evidence>
<reference evidence="17" key="1">
    <citation type="submission" date="2025-08" db="UniProtKB">
        <authorList>
            <consortium name="RefSeq"/>
        </authorList>
    </citation>
    <scope>IDENTIFICATION</scope>
    <source>
        <tissue evidence="17">Whole sample</tissue>
    </source>
</reference>
<evidence type="ECO:0000259" key="15">
    <source>
        <dbReference type="Pfam" id="PF16026"/>
    </source>
</evidence>
<feature type="region of interest" description="Disordered" evidence="14">
    <location>
        <begin position="1"/>
        <end position="43"/>
    </location>
</feature>
<comment type="similarity">
    <text evidence="4">Belongs to the MIEAP family.</text>
</comment>
<dbReference type="GO" id="GO:0005759">
    <property type="term" value="C:mitochondrial matrix"/>
    <property type="evidence" value="ECO:0007669"/>
    <property type="project" value="UniProtKB-SubCell"/>
</dbReference>
<dbReference type="OrthoDB" id="6154979at2759"/>
<evidence type="ECO:0000256" key="5">
    <source>
        <dbReference type="ARBA" id="ARBA00019863"/>
    </source>
</evidence>
<accession>A0A8B8DLF2</accession>
<evidence type="ECO:0000256" key="8">
    <source>
        <dbReference type="ARBA" id="ARBA00023054"/>
    </source>
</evidence>
<organism evidence="16 17">
    <name type="scientific">Crassostrea virginica</name>
    <name type="common">Eastern oyster</name>
    <dbReference type="NCBI Taxonomy" id="6565"/>
    <lineage>
        <taxon>Eukaryota</taxon>
        <taxon>Metazoa</taxon>
        <taxon>Spiralia</taxon>
        <taxon>Lophotrochozoa</taxon>
        <taxon>Mollusca</taxon>
        <taxon>Bivalvia</taxon>
        <taxon>Autobranchia</taxon>
        <taxon>Pteriomorphia</taxon>
        <taxon>Ostreida</taxon>
        <taxon>Ostreoidea</taxon>
        <taxon>Ostreidae</taxon>
        <taxon>Crassostrea</taxon>
    </lineage>
</organism>
<dbReference type="RefSeq" id="XP_022328419.1">
    <property type="nucleotide sequence ID" value="XM_022472711.1"/>
</dbReference>
<feature type="compositionally biased region" description="Polar residues" evidence="14">
    <location>
        <begin position="330"/>
        <end position="344"/>
    </location>
</feature>
<evidence type="ECO:0000256" key="1">
    <source>
        <dbReference type="ARBA" id="ARBA00004294"/>
    </source>
</evidence>
<dbReference type="GO" id="GO:0005741">
    <property type="term" value="C:mitochondrial outer membrane"/>
    <property type="evidence" value="ECO:0007669"/>
    <property type="project" value="UniProtKB-SubCell"/>
</dbReference>
<evidence type="ECO:0000256" key="4">
    <source>
        <dbReference type="ARBA" id="ARBA00008233"/>
    </source>
</evidence>
<proteinExistence type="inferred from homology"/>
<evidence type="ECO:0000256" key="3">
    <source>
        <dbReference type="ARBA" id="ARBA00004496"/>
    </source>
</evidence>
<dbReference type="PANTHER" id="PTHR21771">
    <property type="entry name" value="MITOCHONDRIA-EATING PROTEIN-RELATED"/>
    <property type="match status" value="1"/>
</dbReference>
<keyword evidence="16" id="KW-1185">Reference proteome</keyword>
<evidence type="ECO:0000256" key="11">
    <source>
        <dbReference type="ARBA" id="ARBA00023136"/>
    </source>
</evidence>
<feature type="compositionally biased region" description="Polar residues" evidence="14">
    <location>
        <begin position="352"/>
        <end position="362"/>
    </location>
</feature>
<dbReference type="GO" id="GO:0035694">
    <property type="term" value="P:mitochondrial protein catabolic process"/>
    <property type="evidence" value="ECO:0007669"/>
    <property type="project" value="InterPro"/>
</dbReference>
<keyword evidence="11" id="KW-0472">Membrane</keyword>
<evidence type="ECO:0000256" key="13">
    <source>
        <dbReference type="SAM" id="Coils"/>
    </source>
</evidence>
<keyword evidence="6" id="KW-0963">Cytoplasm</keyword>
<feature type="compositionally biased region" description="Polar residues" evidence="14">
    <location>
        <begin position="12"/>
        <end position="22"/>
    </location>
</feature>
<evidence type="ECO:0000313" key="17">
    <source>
        <dbReference type="RefSeq" id="XP_022328419.1"/>
    </source>
</evidence>
<evidence type="ECO:0000256" key="10">
    <source>
        <dbReference type="ARBA" id="ARBA00023128"/>
    </source>
</evidence>
<evidence type="ECO:0000256" key="9">
    <source>
        <dbReference type="ARBA" id="ARBA00023121"/>
    </source>
</evidence>
<feature type="region of interest" description="Disordered" evidence="14">
    <location>
        <begin position="330"/>
        <end position="453"/>
    </location>
</feature>
<dbReference type="PANTHER" id="PTHR21771:SF0">
    <property type="entry name" value="MITOCHONDRIA-EATING PROTEIN"/>
    <property type="match status" value="1"/>
</dbReference>
<feature type="compositionally biased region" description="Basic and acidic residues" evidence="14">
    <location>
        <begin position="396"/>
        <end position="425"/>
    </location>
</feature>
<keyword evidence="10" id="KW-0496">Mitochondrion</keyword>
<gene>
    <name evidence="17" type="primary">LOC111127508</name>
</gene>
<comment type="subcellular location">
    <subcellularLocation>
        <location evidence="3">Cytoplasm</location>
    </subcellularLocation>
    <subcellularLocation>
        <location evidence="2">Mitochondrion matrix</location>
    </subcellularLocation>
    <subcellularLocation>
        <location evidence="1">Mitochondrion outer membrane</location>
    </subcellularLocation>
</comment>
<dbReference type="AlphaFoldDB" id="A0A8B8DLF2"/>